<evidence type="ECO:0000256" key="6">
    <source>
        <dbReference type="ARBA" id="ARBA00023136"/>
    </source>
</evidence>
<dbReference type="PANTHER" id="PTHR37937">
    <property type="entry name" value="CONJUGATIVE TRANSFER: DNA TRANSPORT"/>
    <property type="match status" value="1"/>
</dbReference>
<comment type="similarity">
    <text evidence="2">Belongs to the VirD4/TraG family.</text>
</comment>
<evidence type="ECO:0000256" key="4">
    <source>
        <dbReference type="ARBA" id="ARBA00022692"/>
    </source>
</evidence>
<evidence type="ECO:0000256" key="2">
    <source>
        <dbReference type="ARBA" id="ARBA00008806"/>
    </source>
</evidence>
<organism evidence="7 8">
    <name type="scientific">Acetobacterium wieringae</name>
    <dbReference type="NCBI Taxonomy" id="52694"/>
    <lineage>
        <taxon>Bacteria</taxon>
        <taxon>Bacillati</taxon>
        <taxon>Bacillota</taxon>
        <taxon>Clostridia</taxon>
        <taxon>Eubacteriales</taxon>
        <taxon>Eubacteriaceae</taxon>
        <taxon>Acetobacterium</taxon>
    </lineage>
</organism>
<dbReference type="InterPro" id="IPR003688">
    <property type="entry name" value="TraG/VirD4"/>
</dbReference>
<protein>
    <submittedName>
        <fullName evidence="7">Type IV secretory system conjugative DNA transfer family protein</fullName>
    </submittedName>
</protein>
<dbReference type="InterPro" id="IPR051539">
    <property type="entry name" value="T4SS-coupling_protein"/>
</dbReference>
<dbReference type="CDD" id="cd01127">
    <property type="entry name" value="TrwB_TraG_TraD_VirD4"/>
    <property type="match status" value="1"/>
</dbReference>
<dbReference type="Gene3D" id="3.40.50.300">
    <property type="entry name" value="P-loop containing nucleotide triphosphate hydrolases"/>
    <property type="match status" value="1"/>
</dbReference>
<dbReference type="NCBIfam" id="NF045973">
    <property type="entry name" value="conju_CD1115"/>
    <property type="match status" value="1"/>
</dbReference>
<dbReference type="Pfam" id="PF02534">
    <property type="entry name" value="T4SS-DNA_transf"/>
    <property type="match status" value="1"/>
</dbReference>
<evidence type="ECO:0000256" key="1">
    <source>
        <dbReference type="ARBA" id="ARBA00004651"/>
    </source>
</evidence>
<name>A0ABY6HLM9_9FIRM</name>
<comment type="subcellular location">
    <subcellularLocation>
        <location evidence="1">Cell membrane</location>
        <topology evidence="1">Multi-pass membrane protein</topology>
    </subcellularLocation>
</comment>
<evidence type="ECO:0000256" key="5">
    <source>
        <dbReference type="ARBA" id="ARBA00022989"/>
    </source>
</evidence>
<gene>
    <name evidence="7" type="ORF">LNN31_08285</name>
</gene>
<dbReference type="SUPFAM" id="SSF52540">
    <property type="entry name" value="P-loop containing nucleoside triphosphate hydrolases"/>
    <property type="match status" value="1"/>
</dbReference>
<evidence type="ECO:0000313" key="7">
    <source>
        <dbReference type="EMBL" id="UYO64406.1"/>
    </source>
</evidence>
<dbReference type="InterPro" id="IPR027417">
    <property type="entry name" value="P-loop_NTPase"/>
</dbReference>
<dbReference type="Proteomes" id="UP001163550">
    <property type="component" value="Chromosome"/>
</dbReference>
<evidence type="ECO:0000313" key="8">
    <source>
        <dbReference type="Proteomes" id="UP001163550"/>
    </source>
</evidence>
<keyword evidence="8" id="KW-1185">Reference proteome</keyword>
<dbReference type="PANTHER" id="PTHR37937:SF1">
    <property type="entry name" value="CONJUGATIVE TRANSFER: DNA TRANSPORT"/>
    <property type="match status" value="1"/>
</dbReference>
<dbReference type="RefSeq" id="WP_228880200.1">
    <property type="nucleotide sequence ID" value="NZ_CABIIK010000020.1"/>
</dbReference>
<keyword evidence="6" id="KW-0472">Membrane</keyword>
<keyword evidence="5" id="KW-1133">Transmembrane helix</keyword>
<keyword evidence="4" id="KW-0812">Transmembrane</keyword>
<reference evidence="7" key="1">
    <citation type="submission" date="2021-11" db="EMBL/GenBank/DDBJ databases">
        <title>Isoprene-degrading acetogen.</title>
        <authorList>
            <person name="Yang Y."/>
            <person name="Jin H."/>
            <person name="Yan J."/>
        </authorList>
    </citation>
    <scope>NUCLEOTIDE SEQUENCE</scope>
    <source>
        <strain evidence="7">Berkeley</strain>
    </source>
</reference>
<dbReference type="EMBL" id="CP087994">
    <property type="protein sequence ID" value="UYO64406.1"/>
    <property type="molecule type" value="Genomic_DNA"/>
</dbReference>
<accession>A0ABY6HLM9</accession>
<keyword evidence="3" id="KW-1003">Cell membrane</keyword>
<proteinExistence type="inferred from homology"/>
<evidence type="ECO:0000256" key="3">
    <source>
        <dbReference type="ARBA" id="ARBA00022475"/>
    </source>
</evidence>
<sequence>MITPDIYTPAVAGQNQYGSAKWLPKEKFKKVFDHFKLSKESKLVSELLKLGKADHDGIISGLKNEAEPFQIETKFIDKGGIVIGKEDISKNKEIIFCIKKDCHSMNIGSTRSGKTRTEVLQTIGVLGLAGESMVNSDPKGENHNYTEPYLIRLGYKVFALDFKNPLKSDRYNFLQPIIDAINNGNLSKAVEATWDLTRSLVGEAKGEKIWNQGEASIIASCILSVVYDNKDRPEYQNMTNVYYFIYEMCKAPANPKDKMAIVKYMNELKDTNPDHPAIGLIAISEIAPERTRGSFYTSALTTLNLFTNPLIYAMTCQSDFNPKDVGREKTAIFIILPDEKATYYPLASLFCSQNYAALVEVADSLGGRLPIRTNFILDEFGNFTEIPDFTKQLTVGGGRGCRFNLFLQSFSQLEKVYGKDDAKTIKSNCENWIYLQADDQETLKEVSDKLDKYTASSYSVSSSQQRYASGSSSQSVNLIGRELLTPGEVKKISRPYSLVTSRNDPAIMYAPDLSMWMFNTMYGMGSEEHNTKLRMIRENMRPMRSETPVKLWGIWKEYELY</sequence>